<accession>A0AAX0WT10</accession>
<keyword evidence="1" id="KW-0812">Transmembrane</keyword>
<feature type="transmembrane region" description="Helical" evidence="1">
    <location>
        <begin position="66"/>
        <end position="93"/>
    </location>
</feature>
<evidence type="ECO:0000313" key="3">
    <source>
        <dbReference type="Proteomes" id="UP000192511"/>
    </source>
</evidence>
<name>A0AAX0WT10_9GAMM</name>
<sequence length="174" mass="18541">MLYLIGEEEVNYIFGGRTFNEITHRAIKTYKKRPGFFTPYKNGYEFVGELIAPGVYPLAGIVTAGFSAFASIVSAVVCIGALLVAAGSALFSASELRDDALYFAGSALYFSGIALLTAAMSALLGIISFPHSVLSVVTRSVATVIDAGTVSDAETLHNEAVVDMDEDEYAFRCI</sequence>
<keyword evidence="1" id="KW-1133">Transmembrane helix</keyword>
<dbReference type="RefSeq" id="WP_019232004.1">
    <property type="nucleotide sequence ID" value="NZ_CAAAHR010000067.1"/>
</dbReference>
<reference evidence="2" key="1">
    <citation type="submission" date="2017-12" db="EMBL/GenBank/DDBJ databases">
        <title>FDA dAtabase for Regulatory Grade micrObial Sequences (FDA-ARGOS): Supporting development and validation of Infectious Disease Dx tests.</title>
        <authorList>
            <person name="Kerrigan L."/>
            <person name="Tallon L.J."/>
            <person name="Sadzewicz L."/>
            <person name="Sengamalay N."/>
            <person name="Ott S."/>
            <person name="Godinez A."/>
            <person name="Nagaraj S."/>
            <person name="Vavikolanu K."/>
            <person name="Vyas G."/>
            <person name="Nadendla S."/>
            <person name="Aluvathingal J."/>
            <person name="Sichtig H."/>
        </authorList>
    </citation>
    <scope>NUCLEOTIDE SEQUENCE [LARGE SCALE GENOMIC DNA]</scope>
    <source>
        <strain evidence="2">FDAARGOS_200</strain>
    </source>
</reference>
<dbReference type="EMBL" id="NBTX02000004">
    <property type="protein sequence ID" value="PNL61499.1"/>
    <property type="molecule type" value="Genomic_DNA"/>
</dbReference>
<evidence type="ECO:0000313" key="2">
    <source>
        <dbReference type="EMBL" id="PNL61499.1"/>
    </source>
</evidence>
<evidence type="ECO:0000256" key="1">
    <source>
        <dbReference type="SAM" id="Phobius"/>
    </source>
</evidence>
<keyword evidence="3" id="KW-1185">Reference proteome</keyword>
<keyword evidence="1" id="KW-0472">Membrane</keyword>
<organism evidence="2 3">
    <name type="scientific">Legionella anisa</name>
    <dbReference type="NCBI Taxonomy" id="28082"/>
    <lineage>
        <taxon>Bacteria</taxon>
        <taxon>Pseudomonadati</taxon>
        <taxon>Pseudomonadota</taxon>
        <taxon>Gammaproteobacteria</taxon>
        <taxon>Legionellales</taxon>
        <taxon>Legionellaceae</taxon>
        <taxon>Legionella</taxon>
    </lineage>
</organism>
<dbReference type="GeneID" id="98066201"/>
<dbReference type="AlphaFoldDB" id="A0AAX0WT10"/>
<comment type="caution">
    <text evidence="2">The sequence shown here is derived from an EMBL/GenBank/DDBJ whole genome shotgun (WGS) entry which is preliminary data.</text>
</comment>
<proteinExistence type="predicted"/>
<protein>
    <submittedName>
        <fullName evidence="2">Uncharacterized protein</fullName>
    </submittedName>
</protein>
<dbReference type="Proteomes" id="UP000192511">
    <property type="component" value="Unassembled WGS sequence"/>
</dbReference>
<gene>
    <name evidence="2" type="ORF">A6J39_009890</name>
</gene>
<feature type="transmembrane region" description="Helical" evidence="1">
    <location>
        <begin position="100"/>
        <end position="127"/>
    </location>
</feature>